<name>A0A518BD87_9BACT</name>
<dbReference type="EMBL" id="CP036287">
    <property type="protein sequence ID" value="QDU64946.1"/>
    <property type="molecule type" value="Genomic_DNA"/>
</dbReference>
<dbReference type="KEGG" id="pbap:Pla133_00070"/>
<dbReference type="RefSeq" id="WP_145061111.1">
    <property type="nucleotide sequence ID" value="NZ_CP036287.1"/>
</dbReference>
<keyword evidence="2" id="KW-1185">Reference proteome</keyword>
<organism evidence="1 2">
    <name type="scientific">Engelhardtia mirabilis</name>
    <dbReference type="NCBI Taxonomy" id="2528011"/>
    <lineage>
        <taxon>Bacteria</taxon>
        <taxon>Pseudomonadati</taxon>
        <taxon>Planctomycetota</taxon>
        <taxon>Planctomycetia</taxon>
        <taxon>Planctomycetia incertae sedis</taxon>
        <taxon>Engelhardtia</taxon>
    </lineage>
</organism>
<sequence length="759" mass="84531">MVGLPPITYDYTRNLLDGDARLVVMQSPVFRYDDREVHATWAIAWLDRDGGELWNPQQPGDLRVGAPAAVEQGQEGPVAQTSFGDMLKRPELSSVRELYLEGPVEFYQGGQRVASAGALYVDRIDGHGWVSEGRIHVREKIGGSRFVFKVRADWLRISSDGSLRSDNAQITTCEHEVPHYYLRTDELRMAPTGDPEYPWRVSLKGNRLRIADRLTLPLPPINYVADEDGEPALRNLTVGDSARYGPTVGVGYARDLREFGRGVNRWLSGDPDNFRAKFRVDASYLGSRGLLLDLGLRLQSEGHYRIDTNFGIIPDGAEDRGLVRVDEADRETLRTWFRTRGRFNIDPGEWIDVVVSKQSDPGVQAEFFEKDYLQFEQRETYVHWRKAWGANYASASASVLVDNWRTDVEELPEALYARQRTTIGHVAAAPLVWSSQASSGWYRRLEGDPEYEVGFTDGFGEKETARVAMTHRFELPIPVAQGAARLIPYADIQGAAWTDAADDGDAPSRSALIVGAKLTSNLWKRSRQGGLAEFAPTIGVSRDVAVADGGGSLIPIDELEQPIEGTFLDVGLRARLEAARFPFNLDAEVRSRRVFDSPDVEGPSWQSVDVLAGMTTKLGPVPVAVIHDGRYDLASSLTEYSRTRLKFSPIELLDIEAGFTMARDDPPSNQKVFEAATFGALYRFTPKWEFEARQTLELQGSKSLSARGTIRRYGHDMVVEFFVYKRSGEGGTSFGISLSPAITARRRPPVLLPSGEFAD</sequence>
<proteinExistence type="predicted"/>
<evidence type="ECO:0000313" key="2">
    <source>
        <dbReference type="Proteomes" id="UP000316921"/>
    </source>
</evidence>
<dbReference type="Proteomes" id="UP000316921">
    <property type="component" value="Chromosome"/>
</dbReference>
<evidence type="ECO:0000313" key="1">
    <source>
        <dbReference type="EMBL" id="QDU64946.1"/>
    </source>
</evidence>
<protein>
    <recommendedName>
        <fullName evidence="3">LPS-assembly protein LptD</fullName>
    </recommendedName>
</protein>
<accession>A0A518BD87</accession>
<reference evidence="1 2" key="1">
    <citation type="submission" date="2019-02" db="EMBL/GenBank/DDBJ databases">
        <title>Deep-cultivation of Planctomycetes and their phenomic and genomic characterization uncovers novel biology.</title>
        <authorList>
            <person name="Wiegand S."/>
            <person name="Jogler M."/>
            <person name="Boedeker C."/>
            <person name="Pinto D."/>
            <person name="Vollmers J."/>
            <person name="Rivas-Marin E."/>
            <person name="Kohn T."/>
            <person name="Peeters S.H."/>
            <person name="Heuer A."/>
            <person name="Rast P."/>
            <person name="Oberbeckmann S."/>
            <person name="Bunk B."/>
            <person name="Jeske O."/>
            <person name="Meyerdierks A."/>
            <person name="Storesund J.E."/>
            <person name="Kallscheuer N."/>
            <person name="Luecker S."/>
            <person name="Lage O.M."/>
            <person name="Pohl T."/>
            <person name="Merkel B.J."/>
            <person name="Hornburger P."/>
            <person name="Mueller R.-W."/>
            <person name="Bruemmer F."/>
            <person name="Labrenz M."/>
            <person name="Spormann A.M."/>
            <person name="Op den Camp H."/>
            <person name="Overmann J."/>
            <person name="Amann R."/>
            <person name="Jetten M.S.M."/>
            <person name="Mascher T."/>
            <person name="Medema M.H."/>
            <person name="Devos D.P."/>
            <person name="Kaster A.-K."/>
            <person name="Ovreas L."/>
            <person name="Rohde M."/>
            <person name="Galperin M.Y."/>
            <person name="Jogler C."/>
        </authorList>
    </citation>
    <scope>NUCLEOTIDE SEQUENCE [LARGE SCALE GENOMIC DNA]</scope>
    <source>
        <strain evidence="1 2">Pla133</strain>
    </source>
</reference>
<dbReference type="AlphaFoldDB" id="A0A518BD87"/>
<evidence type="ECO:0008006" key="3">
    <source>
        <dbReference type="Google" id="ProtNLM"/>
    </source>
</evidence>
<gene>
    <name evidence="1" type="ORF">Pla133_00070</name>
</gene>